<dbReference type="PANTHER" id="PTHR37422">
    <property type="entry name" value="TEICHURONIC ACID BIOSYNTHESIS PROTEIN TUAE"/>
    <property type="match status" value="1"/>
</dbReference>
<evidence type="ECO:0000313" key="8">
    <source>
        <dbReference type="Proteomes" id="UP000234950"/>
    </source>
</evidence>
<evidence type="ECO:0000256" key="1">
    <source>
        <dbReference type="ARBA" id="ARBA00004141"/>
    </source>
</evidence>
<feature type="transmembrane region" description="Helical" evidence="5">
    <location>
        <begin position="152"/>
        <end position="173"/>
    </location>
</feature>
<feature type="transmembrane region" description="Helical" evidence="5">
    <location>
        <begin position="12"/>
        <end position="31"/>
    </location>
</feature>
<dbReference type="EMBL" id="PGVE01000043">
    <property type="protein sequence ID" value="PLS04328.1"/>
    <property type="molecule type" value="Genomic_DNA"/>
</dbReference>
<feature type="transmembrane region" description="Helical" evidence="5">
    <location>
        <begin position="321"/>
        <end position="343"/>
    </location>
</feature>
<feature type="transmembrane region" description="Helical" evidence="5">
    <location>
        <begin position="379"/>
        <end position="398"/>
    </location>
</feature>
<dbReference type="OrthoDB" id="2806172at2"/>
<feature type="transmembrane region" description="Helical" evidence="5">
    <location>
        <begin position="405"/>
        <end position="423"/>
    </location>
</feature>
<comment type="caution">
    <text evidence="7">The sequence shown here is derived from an EMBL/GenBank/DDBJ whole genome shotgun (WGS) entry which is preliminary data.</text>
</comment>
<feature type="transmembrane region" description="Helical" evidence="5">
    <location>
        <begin position="43"/>
        <end position="62"/>
    </location>
</feature>
<dbReference type="RefSeq" id="WP_101648112.1">
    <property type="nucleotide sequence ID" value="NZ_PGVE01000043.1"/>
</dbReference>
<evidence type="ECO:0000259" key="6">
    <source>
        <dbReference type="Pfam" id="PF04932"/>
    </source>
</evidence>
<evidence type="ECO:0000256" key="4">
    <source>
        <dbReference type="ARBA" id="ARBA00023136"/>
    </source>
</evidence>
<comment type="subcellular location">
    <subcellularLocation>
        <location evidence="1">Membrane</location>
        <topology evidence="1">Multi-pass membrane protein</topology>
    </subcellularLocation>
</comment>
<feature type="domain" description="O-antigen ligase-related" evidence="6">
    <location>
        <begin position="235"/>
        <end position="386"/>
    </location>
</feature>
<keyword evidence="8" id="KW-1185">Reference proteome</keyword>
<dbReference type="InterPro" id="IPR051533">
    <property type="entry name" value="WaaL-like"/>
</dbReference>
<dbReference type="Proteomes" id="UP000234950">
    <property type="component" value="Unassembled WGS sequence"/>
</dbReference>
<feature type="transmembrane region" description="Helical" evidence="5">
    <location>
        <begin position="429"/>
        <end position="446"/>
    </location>
</feature>
<gene>
    <name evidence="7" type="ORF">CVD27_11820</name>
</gene>
<accession>A0A2N5HFM0</accession>
<dbReference type="AlphaFoldDB" id="A0A2N5HFM0"/>
<dbReference type="Pfam" id="PF04932">
    <property type="entry name" value="Wzy_C"/>
    <property type="match status" value="1"/>
</dbReference>
<feature type="transmembrane region" description="Helical" evidence="5">
    <location>
        <begin position="121"/>
        <end position="140"/>
    </location>
</feature>
<reference evidence="7 8" key="1">
    <citation type="submission" date="2017-11" db="EMBL/GenBank/DDBJ databases">
        <title>Comparitive Functional Genomics of Dry Heat Resistant strains isolated from the Viking Spacecraft.</title>
        <authorList>
            <person name="Seuylemezian A."/>
            <person name="Cooper K."/>
            <person name="Vaishampayan P."/>
        </authorList>
    </citation>
    <scope>NUCLEOTIDE SEQUENCE [LARGE SCALE GENOMIC DNA]</scope>
    <source>
        <strain evidence="7 8">V32-6</strain>
    </source>
</reference>
<feature type="transmembrane region" description="Helical" evidence="5">
    <location>
        <begin position="208"/>
        <end position="224"/>
    </location>
</feature>
<proteinExistence type="predicted"/>
<feature type="transmembrane region" description="Helical" evidence="5">
    <location>
        <begin position="275"/>
        <end position="293"/>
    </location>
</feature>
<name>A0A2N5HFM0_9BACI</name>
<keyword evidence="3 5" id="KW-1133">Transmembrane helix</keyword>
<evidence type="ECO:0000256" key="5">
    <source>
        <dbReference type="SAM" id="Phobius"/>
    </source>
</evidence>
<evidence type="ECO:0000313" key="7">
    <source>
        <dbReference type="EMBL" id="PLS04328.1"/>
    </source>
</evidence>
<keyword evidence="4 5" id="KW-0472">Membrane</keyword>
<feature type="transmembrane region" description="Helical" evidence="5">
    <location>
        <begin position="82"/>
        <end position="101"/>
    </location>
</feature>
<sequence length="455" mass="52939">MGNNSIFDRRETFFQTGIIWVFGIYLFFIQLTTSYPFIHMLPIPTPALLSIGISFLILVYYFYLVKGKGQTSEYSYRSLKKFVFLFILAIVLSIFSAIYTLNVIKSVEYVSYIKGSMLTRTIYYATFLIMLYYGYKIFSLMEERRIVNLIKVYPLSIFLLVLVGIWQLLYFSLDIPFLDITTRSYIHSVTGTSFFNFRLTSFADEPSYLGPFLIDMLILGYLAFKKKWIYVVLLVIPTMVVLIFSFSVSGYFNLMLLAGFLFLYLIFHPKVPKKYLWAVVILAVIVLVGAILLKPGLFEKFFSPILGRMQNLFNPQSSSRIYMYIMPFYWLFDHSWISAIFGYGPGSYEFLHFTKILPNKVSLATSSNNMYIDLFFENGIAGVCIVIFALLSILFVLLKNGRKNQYYFIALIEFVHLLVTSSYRADFVTPRYWAVILIVFLLMRLGEGKEKEKQQ</sequence>
<feature type="transmembrane region" description="Helical" evidence="5">
    <location>
        <begin position="231"/>
        <end position="263"/>
    </location>
</feature>
<evidence type="ECO:0000256" key="2">
    <source>
        <dbReference type="ARBA" id="ARBA00022692"/>
    </source>
</evidence>
<dbReference type="PANTHER" id="PTHR37422:SF13">
    <property type="entry name" value="LIPOPOLYSACCHARIDE BIOSYNTHESIS PROTEIN PA4999-RELATED"/>
    <property type="match status" value="1"/>
</dbReference>
<evidence type="ECO:0000256" key="3">
    <source>
        <dbReference type="ARBA" id="ARBA00022989"/>
    </source>
</evidence>
<protein>
    <recommendedName>
        <fullName evidence="6">O-antigen ligase-related domain-containing protein</fullName>
    </recommendedName>
</protein>
<dbReference type="InterPro" id="IPR007016">
    <property type="entry name" value="O-antigen_ligase-rel_domated"/>
</dbReference>
<organism evidence="7 8">
    <name type="scientific">Neobacillus cucumis</name>
    <dbReference type="NCBI Taxonomy" id="1740721"/>
    <lineage>
        <taxon>Bacteria</taxon>
        <taxon>Bacillati</taxon>
        <taxon>Bacillota</taxon>
        <taxon>Bacilli</taxon>
        <taxon>Bacillales</taxon>
        <taxon>Bacillaceae</taxon>
        <taxon>Neobacillus</taxon>
    </lineage>
</organism>
<keyword evidence="2 5" id="KW-0812">Transmembrane</keyword>